<dbReference type="Proteomes" id="UP000016932">
    <property type="component" value="Unassembled WGS sequence"/>
</dbReference>
<dbReference type="KEGG" id="pfj:MYCFIDRAFT_177863"/>
<dbReference type="AlphaFoldDB" id="M3AQ56"/>
<dbReference type="RefSeq" id="XP_007930001.1">
    <property type="nucleotide sequence ID" value="XM_007931810.1"/>
</dbReference>
<sequence length="490" mass="53269">MDRYDAGMPDILENLSQTRDFEISRISKDQSFVIRLRRASPLHLQSRFNELNYASTETWAFDEAFQVESVTVIQTQFRVPGAYRDINGLSNVDTRLVLSQKFCIHRAAHYRAARGDVECIGAKVNAGAIAIHASLLKWYGVVEKASSAMTDVSFPELGSLCIFPLAEGRQISQGRILVPTRHLASSEGSEEDGRLLIDTAPSKLVRVEDKRPKRAYKDLCDGRCCTTARADGWNYRDSMMMRMSLSHLGRCSPVGGGRYAELRCGELQEAPLLKLYLNSRSCWIKQIGLMVGGRGAGPTRPRWALQLMILAPTNGSRNGHFEQATGCDANPSEDATTDAWRNEGDEGLTKLVLFCDTIGSVARCVGTPPLATLDAVASDREAVCRLQATAPSPPFSAGYAISSSDGAQSDVMYTAVDAVDDMMRISRAAVVVLVGGGEKSQRDGRDCAGSGLASAARTSLARAYSVGQERCVPRASQRPRRGPSATDSKT</sequence>
<evidence type="ECO:0000313" key="3">
    <source>
        <dbReference type="Proteomes" id="UP000016932"/>
    </source>
</evidence>
<dbReference type="VEuPathDB" id="FungiDB:MYCFIDRAFT_177863"/>
<dbReference type="HOGENOM" id="CLU_556826_0_0_1"/>
<organism evidence="2 3">
    <name type="scientific">Pseudocercospora fijiensis (strain CIRAD86)</name>
    <name type="common">Black leaf streak disease fungus</name>
    <name type="synonym">Mycosphaerella fijiensis</name>
    <dbReference type="NCBI Taxonomy" id="383855"/>
    <lineage>
        <taxon>Eukaryota</taxon>
        <taxon>Fungi</taxon>
        <taxon>Dikarya</taxon>
        <taxon>Ascomycota</taxon>
        <taxon>Pezizomycotina</taxon>
        <taxon>Dothideomycetes</taxon>
        <taxon>Dothideomycetidae</taxon>
        <taxon>Mycosphaerellales</taxon>
        <taxon>Mycosphaerellaceae</taxon>
        <taxon>Pseudocercospora</taxon>
    </lineage>
</organism>
<protein>
    <submittedName>
        <fullName evidence="2">Uncharacterized protein</fullName>
    </submittedName>
</protein>
<keyword evidence="3" id="KW-1185">Reference proteome</keyword>
<evidence type="ECO:0000313" key="2">
    <source>
        <dbReference type="EMBL" id="EME79228.1"/>
    </source>
</evidence>
<proteinExistence type="predicted"/>
<accession>M3AQ56</accession>
<dbReference type="GeneID" id="19333852"/>
<feature type="region of interest" description="Disordered" evidence="1">
    <location>
        <begin position="467"/>
        <end position="490"/>
    </location>
</feature>
<evidence type="ECO:0000256" key="1">
    <source>
        <dbReference type="SAM" id="MobiDB-lite"/>
    </source>
</evidence>
<reference evidence="2 3" key="1">
    <citation type="journal article" date="2012" name="PLoS Pathog.">
        <title>Diverse lifestyles and strategies of plant pathogenesis encoded in the genomes of eighteen Dothideomycetes fungi.</title>
        <authorList>
            <person name="Ohm R.A."/>
            <person name="Feau N."/>
            <person name="Henrissat B."/>
            <person name="Schoch C.L."/>
            <person name="Horwitz B.A."/>
            <person name="Barry K.W."/>
            <person name="Condon B.J."/>
            <person name="Copeland A.C."/>
            <person name="Dhillon B."/>
            <person name="Glaser F."/>
            <person name="Hesse C.N."/>
            <person name="Kosti I."/>
            <person name="LaButti K."/>
            <person name="Lindquist E.A."/>
            <person name="Lucas S."/>
            <person name="Salamov A.A."/>
            <person name="Bradshaw R.E."/>
            <person name="Ciuffetti L."/>
            <person name="Hamelin R.C."/>
            <person name="Kema G.H.J."/>
            <person name="Lawrence C."/>
            <person name="Scott J.A."/>
            <person name="Spatafora J.W."/>
            <person name="Turgeon B.G."/>
            <person name="de Wit P.J.G.M."/>
            <person name="Zhong S."/>
            <person name="Goodwin S.B."/>
            <person name="Grigoriev I.V."/>
        </authorList>
    </citation>
    <scope>NUCLEOTIDE SEQUENCE [LARGE SCALE GENOMIC DNA]</scope>
    <source>
        <strain evidence="2 3">CIRAD86</strain>
    </source>
</reference>
<name>M3AQ56_PSEFD</name>
<gene>
    <name evidence="2" type="ORF">MYCFIDRAFT_177863</name>
</gene>
<dbReference type="EMBL" id="KB446562">
    <property type="protein sequence ID" value="EME79228.1"/>
    <property type="molecule type" value="Genomic_DNA"/>
</dbReference>